<protein>
    <recommendedName>
        <fullName evidence="2">GIY-YIG domain-containing protein</fullName>
    </recommendedName>
</protein>
<evidence type="ECO:0000256" key="1">
    <source>
        <dbReference type="ARBA" id="ARBA00007435"/>
    </source>
</evidence>
<dbReference type="SUPFAM" id="SSF82771">
    <property type="entry name" value="GIY-YIG endonuclease"/>
    <property type="match status" value="1"/>
</dbReference>
<comment type="similarity">
    <text evidence="1">Belongs to the UPF0213 family.</text>
</comment>
<proteinExistence type="inferred from homology"/>
<dbReference type="PANTHER" id="PTHR34477:SF1">
    <property type="entry name" value="UPF0213 PROTEIN YHBQ"/>
    <property type="match status" value="1"/>
</dbReference>
<dbReference type="CDD" id="cd10456">
    <property type="entry name" value="GIY-YIG_UPF0213"/>
    <property type="match status" value="1"/>
</dbReference>
<dbReference type="InterPro" id="IPR000305">
    <property type="entry name" value="GIY-YIG_endonuc"/>
</dbReference>
<dbReference type="Proteomes" id="UP000325292">
    <property type="component" value="Chromosome"/>
</dbReference>
<evidence type="ECO:0000313" key="4">
    <source>
        <dbReference type="Proteomes" id="UP000325292"/>
    </source>
</evidence>
<gene>
    <name evidence="3" type="ORF">BXT84_01425</name>
</gene>
<keyword evidence="4" id="KW-1185">Reference proteome</keyword>
<dbReference type="Gene3D" id="3.40.1440.10">
    <property type="entry name" value="GIY-YIG endonuclease"/>
    <property type="match status" value="1"/>
</dbReference>
<evidence type="ECO:0000259" key="2">
    <source>
        <dbReference type="PROSITE" id="PS50164"/>
    </source>
</evidence>
<organism evidence="3 4">
    <name type="scientific">Sulfobacillus thermotolerans</name>
    <dbReference type="NCBI Taxonomy" id="338644"/>
    <lineage>
        <taxon>Bacteria</taxon>
        <taxon>Bacillati</taxon>
        <taxon>Bacillota</taxon>
        <taxon>Clostridia</taxon>
        <taxon>Eubacteriales</taxon>
        <taxon>Clostridiales Family XVII. Incertae Sedis</taxon>
        <taxon>Sulfobacillus</taxon>
    </lineage>
</organism>
<name>A0ABN5GWT3_9FIRM</name>
<reference evidence="3 4" key="1">
    <citation type="journal article" date="2019" name="Sci. Rep.">
        <title>Sulfobacillus thermotolerans: new insights into resistance and metabolic capacities of acidophilic chemolithotrophs.</title>
        <authorList>
            <person name="Panyushkina A.E."/>
            <person name="Babenko V.V."/>
            <person name="Nikitina A.S."/>
            <person name="Selezneva O.V."/>
            <person name="Tsaplina I.A."/>
            <person name="Letarova M.A."/>
            <person name="Kostryukova E.S."/>
            <person name="Letarov A.V."/>
        </authorList>
    </citation>
    <scope>NUCLEOTIDE SEQUENCE [LARGE SCALE GENOMIC DNA]</scope>
    <source>
        <strain evidence="3 4">Kr1</strain>
    </source>
</reference>
<dbReference type="Pfam" id="PF01541">
    <property type="entry name" value="GIY-YIG"/>
    <property type="match status" value="1"/>
</dbReference>
<dbReference type="EMBL" id="CP019454">
    <property type="protein sequence ID" value="AUW92779.1"/>
    <property type="molecule type" value="Genomic_DNA"/>
</dbReference>
<evidence type="ECO:0000313" key="3">
    <source>
        <dbReference type="EMBL" id="AUW92779.1"/>
    </source>
</evidence>
<dbReference type="InterPro" id="IPR035901">
    <property type="entry name" value="GIY-YIG_endonuc_sf"/>
</dbReference>
<dbReference type="PROSITE" id="PS50164">
    <property type="entry name" value="GIY_YIG"/>
    <property type="match status" value="1"/>
</dbReference>
<dbReference type="InterPro" id="IPR050190">
    <property type="entry name" value="UPF0213_domain"/>
</dbReference>
<feature type="domain" description="GIY-YIG" evidence="2">
    <location>
        <begin position="7"/>
        <end position="83"/>
    </location>
</feature>
<accession>A0ABN5GWT3</accession>
<dbReference type="RefSeq" id="WP_103376049.1">
    <property type="nucleotide sequence ID" value="NZ_CP133983.1"/>
</dbReference>
<dbReference type="PANTHER" id="PTHR34477">
    <property type="entry name" value="UPF0213 PROTEIN YHBQ"/>
    <property type="match status" value="1"/>
</dbReference>
<sequence>MCDKQEASWWVYILLCEDGSFYTGIARNVAKRFAAHQKGRGARYTRAHRPVKVWCQFGPYSHTLALQEERRLKKLSHHAKEALQAIG</sequence>